<dbReference type="EMBL" id="CP006912">
    <property type="protein sequence ID" value="AHB47711.1"/>
    <property type="molecule type" value="Genomic_DNA"/>
</dbReference>
<dbReference type="InterPro" id="IPR036591">
    <property type="entry name" value="YggU-like_sf"/>
</dbReference>
<dbReference type="AlphaFoldDB" id="V5SAC8"/>
<evidence type="ECO:0000256" key="2">
    <source>
        <dbReference type="HAMAP-Rule" id="MF_00634"/>
    </source>
</evidence>
<dbReference type="STRING" id="1029756.W911_03735"/>
<dbReference type="InterPro" id="IPR003746">
    <property type="entry name" value="DUF167"/>
</dbReference>
<comment type="similarity">
    <text evidence="1 2">Belongs to the UPF0235 family.</text>
</comment>
<dbReference type="Pfam" id="PF02594">
    <property type="entry name" value="DUF167"/>
    <property type="match status" value="1"/>
</dbReference>
<gene>
    <name evidence="3" type="ORF">W911_03735</name>
</gene>
<dbReference type="NCBIfam" id="TIGR00251">
    <property type="entry name" value="DUF167 family protein"/>
    <property type="match status" value="1"/>
</dbReference>
<evidence type="ECO:0000313" key="3">
    <source>
        <dbReference type="EMBL" id="AHB47711.1"/>
    </source>
</evidence>
<proteinExistence type="inferred from homology"/>
<dbReference type="KEGG" id="hni:W911_03735"/>
<organism evidence="3 4">
    <name type="scientific">Hyphomicrobium nitrativorans NL23</name>
    <dbReference type="NCBI Taxonomy" id="1029756"/>
    <lineage>
        <taxon>Bacteria</taxon>
        <taxon>Pseudomonadati</taxon>
        <taxon>Pseudomonadota</taxon>
        <taxon>Alphaproteobacteria</taxon>
        <taxon>Hyphomicrobiales</taxon>
        <taxon>Hyphomicrobiaceae</taxon>
        <taxon>Hyphomicrobium</taxon>
    </lineage>
</organism>
<dbReference type="PATRIC" id="fig|1029756.8.peg.780"/>
<name>V5SAC8_9HYPH</name>
<dbReference type="GO" id="GO:0005737">
    <property type="term" value="C:cytoplasm"/>
    <property type="evidence" value="ECO:0007669"/>
    <property type="project" value="TreeGrafter"/>
</dbReference>
<dbReference type="HAMAP" id="MF_00634">
    <property type="entry name" value="UPF0235"/>
    <property type="match status" value="1"/>
</dbReference>
<protein>
    <recommendedName>
        <fullName evidence="2">UPF0235 protein W911_03735</fullName>
    </recommendedName>
</protein>
<dbReference type="SMART" id="SM01152">
    <property type="entry name" value="DUF167"/>
    <property type="match status" value="1"/>
</dbReference>
<evidence type="ECO:0000256" key="1">
    <source>
        <dbReference type="ARBA" id="ARBA00010364"/>
    </source>
</evidence>
<dbReference type="PANTHER" id="PTHR13420">
    <property type="entry name" value="UPF0235 PROTEIN C15ORF40"/>
    <property type="match status" value="1"/>
</dbReference>
<dbReference type="SUPFAM" id="SSF69786">
    <property type="entry name" value="YggU-like"/>
    <property type="match status" value="1"/>
</dbReference>
<dbReference type="Proteomes" id="UP000018542">
    <property type="component" value="Chromosome"/>
</dbReference>
<sequence>MTAEGAGIAHPSQVPWRRGAGCVIVRVRITPKSSKDAIDGVEETADGPALKARVRAVPADGAANAALMKLLAEWLGVPKSSVGLAHGGKSRVKSVEITGNVEDIEARLAARLGGVV</sequence>
<dbReference type="Gene3D" id="3.30.1200.10">
    <property type="entry name" value="YggU-like"/>
    <property type="match status" value="1"/>
</dbReference>
<accession>V5SAC8</accession>
<evidence type="ECO:0000313" key="4">
    <source>
        <dbReference type="Proteomes" id="UP000018542"/>
    </source>
</evidence>
<dbReference type="HOGENOM" id="CLU_130694_3_0_5"/>
<keyword evidence="4" id="KW-1185">Reference proteome</keyword>
<reference evidence="3 4" key="1">
    <citation type="journal article" date="2014" name="Genome Announc.">
        <title>Complete Genome Sequence of Hyphomicrobium nitrativorans Strain NL23, a Denitrifying Bacterium Isolated from Biofilm of a Methanol-Fed Denitrification System Treating Seawater at the Montreal Biodome.</title>
        <authorList>
            <person name="Martineau C."/>
            <person name="Villeneuve C."/>
            <person name="Mauffrey F."/>
            <person name="Villemur R."/>
        </authorList>
    </citation>
    <scope>NUCLEOTIDE SEQUENCE [LARGE SCALE GENOMIC DNA]</scope>
    <source>
        <strain evidence="3">NL23</strain>
    </source>
</reference>
<dbReference type="PANTHER" id="PTHR13420:SF7">
    <property type="entry name" value="UPF0235 PROTEIN C15ORF40"/>
    <property type="match status" value="1"/>
</dbReference>